<dbReference type="PANTHER" id="PTHR48466:SF2">
    <property type="entry name" value="OS10G0509000 PROTEIN"/>
    <property type="match status" value="1"/>
</dbReference>
<dbReference type="GO" id="GO:0016887">
    <property type="term" value="F:ATP hydrolysis activity"/>
    <property type="evidence" value="ECO:0007669"/>
    <property type="project" value="InterPro"/>
</dbReference>
<dbReference type="InterPro" id="IPR036063">
    <property type="entry name" value="Smr_dom_sf"/>
</dbReference>
<dbReference type="GO" id="GO:0019843">
    <property type="term" value="F:rRNA binding"/>
    <property type="evidence" value="ECO:0007669"/>
    <property type="project" value="UniProtKB-UniRule"/>
</dbReference>
<dbReference type="Pfam" id="PF20297">
    <property type="entry name" value="MSSS"/>
    <property type="match status" value="1"/>
</dbReference>
<dbReference type="PIRSF" id="PIRSF005814">
    <property type="entry name" value="MutS_YshD"/>
    <property type="match status" value="1"/>
</dbReference>
<dbReference type="GO" id="GO:0006298">
    <property type="term" value="P:mismatch repair"/>
    <property type="evidence" value="ECO:0007669"/>
    <property type="project" value="InterPro"/>
</dbReference>
<dbReference type="InterPro" id="IPR000432">
    <property type="entry name" value="DNA_mismatch_repair_MutS_C"/>
</dbReference>
<dbReference type="GO" id="GO:0004519">
    <property type="term" value="F:endonuclease activity"/>
    <property type="evidence" value="ECO:0007669"/>
    <property type="project" value="UniProtKB-UniRule"/>
</dbReference>
<dbReference type="InterPro" id="IPR046893">
    <property type="entry name" value="MSSS"/>
</dbReference>
<dbReference type="SMART" id="SM00533">
    <property type="entry name" value="MUTSd"/>
    <property type="match status" value="1"/>
</dbReference>
<comment type="function">
    <text evidence="7">Acts as a ribosome collision sensor, splitting the ribosome into its 2 subunits. Detects stalled/collided 70S ribosomes which it binds and splits by an ATP-hydrolysis driven conformational change. Acts upstream of the ribosome quality control system (RQC), a ribosome-associated complex that mediates the extraction of incompletely synthesized nascent chains from stalled ribosomes and their subsequent degradation. Probably generates substrates for RQC.</text>
</comment>
<feature type="coiled-coil region" evidence="8">
    <location>
        <begin position="509"/>
        <end position="611"/>
    </location>
</feature>
<feature type="binding site" evidence="7">
    <location>
        <begin position="335"/>
        <end position="342"/>
    </location>
    <ligand>
        <name>ATP</name>
        <dbReference type="ChEBI" id="CHEBI:30616"/>
    </ligand>
</feature>
<keyword evidence="1 7" id="KW-0699">rRNA-binding</keyword>
<keyword evidence="7 10" id="KW-0255">Endonuclease</keyword>
<dbReference type="EC" id="3.1.-.-" evidence="7"/>
<dbReference type="InterPro" id="IPR002625">
    <property type="entry name" value="Smr_dom"/>
</dbReference>
<dbReference type="AlphaFoldDB" id="A0A8J3B3Q6"/>
<dbReference type="SUPFAM" id="SSF52540">
    <property type="entry name" value="P-loop containing nucleoside triphosphate hydrolases"/>
    <property type="match status" value="1"/>
</dbReference>
<keyword evidence="2 7" id="KW-0547">Nucleotide-binding</keyword>
<keyword evidence="11" id="KW-1185">Reference proteome</keyword>
<evidence type="ECO:0000256" key="3">
    <source>
        <dbReference type="ARBA" id="ARBA00022801"/>
    </source>
</evidence>
<dbReference type="GO" id="GO:0072344">
    <property type="term" value="P:rescue of stalled ribosome"/>
    <property type="evidence" value="ECO:0007669"/>
    <property type="project" value="UniProtKB-UniRule"/>
</dbReference>
<dbReference type="EC" id="3.6.4.-" evidence="7"/>
<dbReference type="GO" id="GO:0045910">
    <property type="term" value="P:negative regulation of DNA recombination"/>
    <property type="evidence" value="ECO:0007669"/>
    <property type="project" value="InterPro"/>
</dbReference>
<dbReference type="GO" id="GO:0140664">
    <property type="term" value="F:ATP-dependent DNA damage sensor activity"/>
    <property type="evidence" value="ECO:0007669"/>
    <property type="project" value="InterPro"/>
</dbReference>
<evidence type="ECO:0000259" key="9">
    <source>
        <dbReference type="PROSITE" id="PS50828"/>
    </source>
</evidence>
<dbReference type="Pfam" id="PF01713">
    <property type="entry name" value="Smr"/>
    <property type="match status" value="1"/>
</dbReference>
<evidence type="ECO:0000256" key="4">
    <source>
        <dbReference type="ARBA" id="ARBA00022840"/>
    </source>
</evidence>
<dbReference type="GO" id="GO:0005524">
    <property type="term" value="F:ATP binding"/>
    <property type="evidence" value="ECO:0007669"/>
    <property type="project" value="UniProtKB-UniRule"/>
</dbReference>
<reference evidence="10" key="1">
    <citation type="journal article" date="2014" name="Int. J. Syst. Evol. Microbiol.">
        <title>Complete genome sequence of Corynebacterium casei LMG S-19264T (=DSM 44701T), isolated from a smear-ripened cheese.</title>
        <authorList>
            <consortium name="US DOE Joint Genome Institute (JGI-PGF)"/>
            <person name="Walter F."/>
            <person name="Albersmeier A."/>
            <person name="Kalinowski J."/>
            <person name="Ruckert C."/>
        </authorList>
    </citation>
    <scope>NUCLEOTIDE SEQUENCE</scope>
    <source>
        <strain evidence="10">JCM 14719</strain>
    </source>
</reference>
<accession>A0A8J3B3Q6</accession>
<reference evidence="10" key="2">
    <citation type="submission" date="2020-09" db="EMBL/GenBank/DDBJ databases">
        <authorList>
            <person name="Sun Q."/>
            <person name="Ohkuma M."/>
        </authorList>
    </citation>
    <scope>NUCLEOTIDE SEQUENCE</scope>
    <source>
        <strain evidence="10">JCM 14719</strain>
    </source>
</reference>
<dbReference type="CDD" id="cd03280">
    <property type="entry name" value="ABC_MutS2"/>
    <property type="match status" value="1"/>
</dbReference>
<dbReference type="FunFam" id="3.40.50.300:FF:000830">
    <property type="entry name" value="Endonuclease MutS2"/>
    <property type="match status" value="1"/>
</dbReference>
<dbReference type="Proteomes" id="UP000637720">
    <property type="component" value="Unassembled WGS sequence"/>
</dbReference>
<comment type="subunit">
    <text evidence="7">Homodimer. Binds to stalled ribosomes, contacting rRNA.</text>
</comment>
<dbReference type="PROSITE" id="PS50828">
    <property type="entry name" value="SMR"/>
    <property type="match status" value="1"/>
</dbReference>
<dbReference type="InterPro" id="IPR005747">
    <property type="entry name" value="MutS2"/>
</dbReference>
<dbReference type="Gene3D" id="3.30.1370.110">
    <property type="match status" value="1"/>
</dbReference>
<dbReference type="PANTHER" id="PTHR48466">
    <property type="entry name" value="OS10G0509000 PROTEIN-RELATED"/>
    <property type="match status" value="1"/>
</dbReference>
<organism evidence="10 11">
    <name type="scientific">Calditerricola satsumensis</name>
    <dbReference type="NCBI Taxonomy" id="373054"/>
    <lineage>
        <taxon>Bacteria</taxon>
        <taxon>Bacillati</taxon>
        <taxon>Bacillota</taxon>
        <taxon>Bacilli</taxon>
        <taxon>Bacillales</taxon>
        <taxon>Bacillaceae</taxon>
        <taxon>Calditerricola</taxon>
    </lineage>
</organism>
<dbReference type="Gene3D" id="3.40.50.300">
    <property type="entry name" value="P-loop containing nucleotide triphosphate hydrolases"/>
    <property type="match status" value="1"/>
</dbReference>
<keyword evidence="6 7" id="KW-0238">DNA-binding</keyword>
<dbReference type="Pfam" id="PF00488">
    <property type="entry name" value="MutS_V"/>
    <property type="match status" value="1"/>
</dbReference>
<evidence type="ECO:0000256" key="1">
    <source>
        <dbReference type="ARBA" id="ARBA00022730"/>
    </source>
</evidence>
<evidence type="ECO:0000313" key="10">
    <source>
        <dbReference type="EMBL" id="GGJ91155.1"/>
    </source>
</evidence>
<protein>
    <recommendedName>
        <fullName evidence="7">Endonuclease MutS2</fullName>
        <ecNumber evidence="7">3.1.-.-</ecNumber>
    </recommendedName>
    <alternativeName>
        <fullName evidence="7">Ribosome-associated protein quality control-upstream factor</fullName>
        <shortName evidence="7">RQC-upstream factor</shortName>
        <shortName evidence="7">RqcU</shortName>
        <ecNumber evidence="7">3.6.4.-</ecNumber>
    </alternativeName>
</protein>
<comment type="caution">
    <text evidence="10">The sequence shown here is derived from an EMBL/GenBank/DDBJ whole genome shotgun (WGS) entry which is preliminary data.</text>
</comment>
<dbReference type="EMBL" id="BMOF01000001">
    <property type="protein sequence ID" value="GGJ91155.1"/>
    <property type="molecule type" value="Genomic_DNA"/>
</dbReference>
<dbReference type="HAMAP" id="MF_00092">
    <property type="entry name" value="MutS2"/>
    <property type="match status" value="1"/>
</dbReference>
<dbReference type="InterPro" id="IPR027417">
    <property type="entry name" value="P-loop_NTPase"/>
</dbReference>
<dbReference type="InterPro" id="IPR036187">
    <property type="entry name" value="DNA_mismatch_repair_MutS_sf"/>
</dbReference>
<evidence type="ECO:0000313" key="11">
    <source>
        <dbReference type="Proteomes" id="UP000637720"/>
    </source>
</evidence>
<keyword evidence="5 7" id="KW-0694">RNA-binding</keyword>
<comment type="similarity">
    <text evidence="7">Belongs to the DNA mismatch repair MutS family. MutS2 subfamily.</text>
</comment>
<evidence type="ECO:0000256" key="7">
    <source>
        <dbReference type="HAMAP-Rule" id="MF_00092"/>
    </source>
</evidence>
<dbReference type="GO" id="GO:0043023">
    <property type="term" value="F:ribosomal large subunit binding"/>
    <property type="evidence" value="ECO:0007669"/>
    <property type="project" value="UniProtKB-UniRule"/>
</dbReference>
<dbReference type="NCBIfam" id="TIGR01069">
    <property type="entry name" value="mutS2"/>
    <property type="match status" value="1"/>
</dbReference>
<comment type="function">
    <text evidence="7">Endonuclease that is involved in the suppression of homologous recombination and thus may have a key role in the control of bacterial genetic diversity.</text>
</comment>
<dbReference type="GO" id="GO:0030983">
    <property type="term" value="F:mismatched DNA binding"/>
    <property type="evidence" value="ECO:0007669"/>
    <property type="project" value="InterPro"/>
</dbReference>
<keyword evidence="3 7" id="KW-0378">Hydrolase</keyword>
<proteinExistence type="inferred from homology"/>
<dbReference type="InterPro" id="IPR045076">
    <property type="entry name" value="MutS"/>
</dbReference>
<dbReference type="SUPFAM" id="SSF160443">
    <property type="entry name" value="SMR domain-like"/>
    <property type="match status" value="1"/>
</dbReference>
<evidence type="ECO:0000256" key="8">
    <source>
        <dbReference type="SAM" id="Coils"/>
    </source>
</evidence>
<gene>
    <name evidence="7 10" type="primary">mutS2</name>
    <name evidence="7" type="synonym">rqcU</name>
    <name evidence="10" type="ORF">GCM10007043_01070</name>
</gene>
<keyword evidence="7" id="KW-0540">Nuclease</keyword>
<dbReference type="SMART" id="SM00534">
    <property type="entry name" value="MUTSac"/>
    <property type="match status" value="1"/>
</dbReference>
<evidence type="ECO:0000256" key="5">
    <source>
        <dbReference type="ARBA" id="ARBA00022884"/>
    </source>
</evidence>
<keyword evidence="4 7" id="KW-0067">ATP-binding</keyword>
<name>A0A8J3B3Q6_9BACI</name>
<keyword evidence="8" id="KW-0175">Coiled coil</keyword>
<dbReference type="SMART" id="SM00463">
    <property type="entry name" value="SMR"/>
    <property type="match status" value="1"/>
</dbReference>
<evidence type="ECO:0000256" key="6">
    <source>
        <dbReference type="ARBA" id="ARBA00023125"/>
    </source>
</evidence>
<feature type="domain" description="Smr" evidence="9">
    <location>
        <begin position="711"/>
        <end position="786"/>
    </location>
</feature>
<dbReference type="PROSITE" id="PS00486">
    <property type="entry name" value="DNA_MISMATCH_REPAIR_2"/>
    <property type="match status" value="1"/>
</dbReference>
<evidence type="ECO:0000256" key="2">
    <source>
        <dbReference type="ARBA" id="ARBA00022741"/>
    </source>
</evidence>
<sequence length="786" mass="86394">MIDERALEVLEFPKILAALAEKTVSPLGREKAEALRPSTDPAVVRTWQDETAEAARLLRHHDAVPLAGVRDIRPLVSRAQKGGTLLPDDFVAIAQTLKTGRRLKAFLLKATADGTYPHLRALAERLVSLADLEQAIGEAIGEHGEVLDSASPALRAIRAEIRALESRIRETLEGLIRNPATQKLLQEPLITVRNGRYVLPVKQEHRGAFGGIVHDQSASGATLFVEPQAVVALGNRLREAQRREEREIARILAQLSAKVAAAGEALLANAETLGQLDFVFAKAHLAREQDAGKPALNTKGYLVLRRARHPLIPRDRVVPIDVELGRTFTSLVITGPNTGGKTVTLKTIGLLTLMALAGLHIPAEADSDVAVFSGVYADIGDEQSIEQSLSTFSSHMTNIIRILRRVDANSLVLLDELGAGTDPTEGAALATAILDYLHRRGVRTVATTHYSELKAYAYNRTGVMNASVEFDAETLRPTYRLLIGVPGRSNAFAIAQRLGLPEEIVTAARSQLGEDERRVEAMIASLEENQRRAEAERQEAERLRREVERLRDELARERERFAQEKNRLLEKAEREANQAVERARREAEAILAELREQAKAEQASIREHRLIALRNQLDRARVRFAREAPPRPARKANPRPVREGDTVRVLTLDQKGTVLEKAGDQEWLVSVGLMKVKVKERDLELLEGEPQEEWVPVAAVKGGGSAVSPELDLRGHTVEEALVELDQYLDRALMAGLHQVTVIHGKGTGALRSGVQEFLKRHKHVRAFRLGGPGEGGSGVTVVELG</sequence>
<dbReference type="SUPFAM" id="SSF48334">
    <property type="entry name" value="DNA repair protein MutS, domain III"/>
    <property type="match status" value="1"/>
</dbReference>
<dbReference type="InterPro" id="IPR007696">
    <property type="entry name" value="DNA_mismatch_repair_MutS_core"/>
</dbReference>